<sequence>MAIPEPPSIPPQIDGVEDPNITDPPPPYPTRERRARTSRAHRASNAARIQTASLHTHSTSGDSYTTESDALLSPHIDDDMRPNETTPFLVHRHHRGRPRAHSDTSTNSAAPSLTQTMLSLFMTEDDDGSDIILVDDHFSVISAQRGPGFFSFAAWKRYFRPLGVRAYYRALFHLLVINFPYGLLAWVYLFVFTVTGTILLIALPLGALLCFFDLLGARAFSRGELALQARFHAPLTHAPPYPPRPIFRRYRPPTTAELESGRVRITHSGLVREQSFYKNTYDMFRDPTSYQALFYFLVVKPAITLLISIGIVILALPAIILILPAPAALRAVRRIGKWQANVAVEGLYVAVR</sequence>
<feature type="region of interest" description="Disordered" evidence="1">
    <location>
        <begin position="1"/>
        <end position="85"/>
    </location>
</feature>
<keyword evidence="2" id="KW-0472">Membrane</keyword>
<protein>
    <submittedName>
        <fullName evidence="3">Uncharacterized protein</fullName>
    </submittedName>
</protein>
<reference evidence="3" key="1">
    <citation type="submission" date="2020-11" db="EMBL/GenBank/DDBJ databases">
        <authorList>
            <consortium name="DOE Joint Genome Institute"/>
            <person name="Ahrendt S."/>
            <person name="Riley R."/>
            <person name="Andreopoulos W."/>
            <person name="Labutti K."/>
            <person name="Pangilinan J."/>
            <person name="Ruiz-Duenas F.J."/>
            <person name="Barrasa J.M."/>
            <person name="Sanchez-Garcia M."/>
            <person name="Camarero S."/>
            <person name="Miyauchi S."/>
            <person name="Serrano A."/>
            <person name="Linde D."/>
            <person name="Babiker R."/>
            <person name="Drula E."/>
            <person name="Ayuso-Fernandez I."/>
            <person name="Pacheco R."/>
            <person name="Padilla G."/>
            <person name="Ferreira P."/>
            <person name="Barriuso J."/>
            <person name="Kellner H."/>
            <person name="Castanera R."/>
            <person name="Alfaro M."/>
            <person name="Ramirez L."/>
            <person name="Pisabarro A.G."/>
            <person name="Kuo A."/>
            <person name="Tritt A."/>
            <person name="Lipzen A."/>
            <person name="He G."/>
            <person name="Yan M."/>
            <person name="Ng V."/>
            <person name="Cullen D."/>
            <person name="Martin F."/>
            <person name="Rosso M.-N."/>
            <person name="Henrissat B."/>
            <person name="Hibbett D."/>
            <person name="Martinez A.T."/>
            <person name="Grigoriev I.V."/>
        </authorList>
    </citation>
    <scope>NUCLEOTIDE SEQUENCE</scope>
    <source>
        <strain evidence="3">CIRM-BRFM 674</strain>
    </source>
</reference>
<gene>
    <name evidence="3" type="ORF">BDN70DRAFT_874157</name>
</gene>
<evidence type="ECO:0000256" key="1">
    <source>
        <dbReference type="SAM" id="MobiDB-lite"/>
    </source>
</evidence>
<dbReference type="EMBL" id="MU155157">
    <property type="protein sequence ID" value="KAF9483108.1"/>
    <property type="molecule type" value="Genomic_DNA"/>
</dbReference>
<comment type="caution">
    <text evidence="3">The sequence shown here is derived from an EMBL/GenBank/DDBJ whole genome shotgun (WGS) entry which is preliminary data.</text>
</comment>
<dbReference type="OrthoDB" id="2576477at2759"/>
<feature type="compositionally biased region" description="Pro residues" evidence="1">
    <location>
        <begin position="1"/>
        <end position="10"/>
    </location>
</feature>
<feature type="compositionally biased region" description="Basic residues" evidence="1">
    <location>
        <begin position="33"/>
        <end position="42"/>
    </location>
</feature>
<accession>A0A9P5Z7Z4</accession>
<evidence type="ECO:0000313" key="4">
    <source>
        <dbReference type="Proteomes" id="UP000807469"/>
    </source>
</evidence>
<feature type="transmembrane region" description="Helical" evidence="2">
    <location>
        <begin position="293"/>
        <end position="323"/>
    </location>
</feature>
<organism evidence="3 4">
    <name type="scientific">Pholiota conissans</name>
    <dbReference type="NCBI Taxonomy" id="109636"/>
    <lineage>
        <taxon>Eukaryota</taxon>
        <taxon>Fungi</taxon>
        <taxon>Dikarya</taxon>
        <taxon>Basidiomycota</taxon>
        <taxon>Agaricomycotina</taxon>
        <taxon>Agaricomycetes</taxon>
        <taxon>Agaricomycetidae</taxon>
        <taxon>Agaricales</taxon>
        <taxon>Agaricineae</taxon>
        <taxon>Strophariaceae</taxon>
        <taxon>Pholiota</taxon>
    </lineage>
</organism>
<name>A0A9P5Z7Z4_9AGAR</name>
<dbReference type="AlphaFoldDB" id="A0A9P5Z7Z4"/>
<keyword evidence="4" id="KW-1185">Reference proteome</keyword>
<feature type="transmembrane region" description="Helical" evidence="2">
    <location>
        <begin position="189"/>
        <end position="212"/>
    </location>
</feature>
<keyword evidence="2" id="KW-0812">Transmembrane</keyword>
<dbReference type="Proteomes" id="UP000807469">
    <property type="component" value="Unassembled WGS sequence"/>
</dbReference>
<evidence type="ECO:0000313" key="3">
    <source>
        <dbReference type="EMBL" id="KAF9483108.1"/>
    </source>
</evidence>
<evidence type="ECO:0000256" key="2">
    <source>
        <dbReference type="SAM" id="Phobius"/>
    </source>
</evidence>
<keyword evidence="2" id="KW-1133">Transmembrane helix</keyword>
<proteinExistence type="predicted"/>
<feature type="compositionally biased region" description="Polar residues" evidence="1">
    <location>
        <begin position="50"/>
        <end position="68"/>
    </location>
</feature>
<feature type="transmembrane region" description="Helical" evidence="2">
    <location>
        <begin position="166"/>
        <end position="183"/>
    </location>
</feature>